<dbReference type="AlphaFoldDB" id="A0A645IC09"/>
<organism evidence="1">
    <name type="scientific">bioreactor metagenome</name>
    <dbReference type="NCBI Taxonomy" id="1076179"/>
    <lineage>
        <taxon>unclassified sequences</taxon>
        <taxon>metagenomes</taxon>
        <taxon>ecological metagenomes</taxon>
    </lineage>
</organism>
<sequence>MLPVAVGGLIQVHKVHVNFFIGNLPVILGGKMTVGLLQVHKAVNPHFRGTEGVAPGDHSGTAVVVIGLFDHVGNFPVGLGGQLINQRVRQHPAQLRRHLGGAGIHSFQNLGAVQRLAAHHKPKFILFHRIMFSFYNWLTAARSTARPARKRLR</sequence>
<protein>
    <submittedName>
        <fullName evidence="1">Uncharacterized protein</fullName>
    </submittedName>
</protein>
<dbReference type="EMBL" id="VSSQ01111503">
    <property type="protein sequence ID" value="MPN48828.1"/>
    <property type="molecule type" value="Genomic_DNA"/>
</dbReference>
<proteinExistence type="predicted"/>
<name>A0A645IC09_9ZZZZ</name>
<comment type="caution">
    <text evidence="1">The sequence shown here is derived from an EMBL/GenBank/DDBJ whole genome shotgun (WGS) entry which is preliminary data.</text>
</comment>
<gene>
    <name evidence="1" type="ORF">SDC9_196440</name>
</gene>
<accession>A0A645IC09</accession>
<evidence type="ECO:0000313" key="1">
    <source>
        <dbReference type="EMBL" id="MPN48828.1"/>
    </source>
</evidence>
<reference evidence="1" key="1">
    <citation type="submission" date="2019-08" db="EMBL/GenBank/DDBJ databases">
        <authorList>
            <person name="Kucharzyk K."/>
            <person name="Murdoch R.W."/>
            <person name="Higgins S."/>
            <person name="Loffler F."/>
        </authorList>
    </citation>
    <scope>NUCLEOTIDE SEQUENCE</scope>
</reference>